<reference evidence="1" key="1">
    <citation type="submission" date="2022-04" db="EMBL/GenBank/DDBJ databases">
        <title>Genome of the entomopathogenic fungus Entomophthora muscae.</title>
        <authorList>
            <person name="Elya C."/>
            <person name="Lovett B.R."/>
            <person name="Lee E."/>
            <person name="Macias A.M."/>
            <person name="Hajek A.E."/>
            <person name="De Bivort B.L."/>
            <person name="Kasson M.T."/>
            <person name="De Fine Licht H.H."/>
            <person name="Stajich J.E."/>
        </authorList>
    </citation>
    <scope>NUCLEOTIDE SEQUENCE</scope>
    <source>
        <strain evidence="1">Berkeley</strain>
    </source>
</reference>
<evidence type="ECO:0000313" key="2">
    <source>
        <dbReference type="Proteomes" id="UP001165960"/>
    </source>
</evidence>
<evidence type="ECO:0000313" key="1">
    <source>
        <dbReference type="EMBL" id="KAJ9083917.1"/>
    </source>
</evidence>
<protein>
    <submittedName>
        <fullName evidence="1">Uncharacterized protein</fullName>
    </submittedName>
</protein>
<proteinExistence type="predicted"/>
<dbReference type="Proteomes" id="UP001165960">
    <property type="component" value="Unassembled WGS sequence"/>
</dbReference>
<accession>A0ACC2UAJ9</accession>
<name>A0ACC2UAJ9_9FUNG</name>
<organism evidence="1 2">
    <name type="scientific">Entomophthora muscae</name>
    <dbReference type="NCBI Taxonomy" id="34485"/>
    <lineage>
        <taxon>Eukaryota</taxon>
        <taxon>Fungi</taxon>
        <taxon>Fungi incertae sedis</taxon>
        <taxon>Zoopagomycota</taxon>
        <taxon>Entomophthoromycotina</taxon>
        <taxon>Entomophthoromycetes</taxon>
        <taxon>Entomophthorales</taxon>
        <taxon>Entomophthoraceae</taxon>
        <taxon>Entomophthora</taxon>
    </lineage>
</organism>
<dbReference type="EMBL" id="QTSX02000907">
    <property type="protein sequence ID" value="KAJ9083917.1"/>
    <property type="molecule type" value="Genomic_DNA"/>
</dbReference>
<gene>
    <name evidence="1" type="ORF">DSO57_1029624</name>
</gene>
<sequence length="312" mass="36520">MEENERLLRDLIQENPGLARRLLLRSAASQEREPITLPRLAALDRNFFGPIEPNFTPFSAREHNYPKDSAYETARRHSVPISRPRIVPPQPRLLYFPTTHPLSFADFFNSIPDDDTTNRTSAKELPHKPKIRQWFWQTNYVYNIYTLNQDFDKWSHQFPYMFDGEFRLQHTSLLTTQSSYPKPVYSDDRVEDYVRTWLQTFTTGWSTFSINDKTLSVAIINLHGFKATHDTLQIINHIPNYLHSKHHSHTKLNLGFIYGPITNDASQVFFQPTIHKSKLVEIHLCIDHQRNTLPPHFPSRTSQSQINSRLAP</sequence>
<comment type="caution">
    <text evidence="1">The sequence shown here is derived from an EMBL/GenBank/DDBJ whole genome shotgun (WGS) entry which is preliminary data.</text>
</comment>
<keyword evidence="2" id="KW-1185">Reference proteome</keyword>